<dbReference type="HAMAP" id="MF_00978">
    <property type="entry name" value="Bifunct_BirA"/>
    <property type="match status" value="1"/>
</dbReference>
<dbReference type="NCBIfam" id="TIGR00121">
    <property type="entry name" value="birA_ligase"/>
    <property type="match status" value="1"/>
</dbReference>
<dbReference type="PANTHER" id="PTHR12835:SF5">
    <property type="entry name" value="BIOTIN--PROTEIN LIGASE"/>
    <property type="match status" value="1"/>
</dbReference>
<dbReference type="GO" id="GO:0003677">
    <property type="term" value="F:DNA binding"/>
    <property type="evidence" value="ECO:0007669"/>
    <property type="project" value="UniProtKB-UniRule"/>
</dbReference>
<comment type="catalytic activity">
    <reaction evidence="2">
        <text>biotin + L-lysyl-[protein] + ATP = N(6)-biotinyl-L-lysyl-[protein] + AMP + diphosphate + H(+)</text>
        <dbReference type="Rhea" id="RHEA:11756"/>
        <dbReference type="Rhea" id="RHEA-COMP:9752"/>
        <dbReference type="Rhea" id="RHEA-COMP:10505"/>
        <dbReference type="ChEBI" id="CHEBI:15378"/>
        <dbReference type="ChEBI" id="CHEBI:29969"/>
        <dbReference type="ChEBI" id="CHEBI:30616"/>
        <dbReference type="ChEBI" id="CHEBI:33019"/>
        <dbReference type="ChEBI" id="CHEBI:57586"/>
        <dbReference type="ChEBI" id="CHEBI:83144"/>
        <dbReference type="ChEBI" id="CHEBI:456215"/>
        <dbReference type="EC" id="6.3.4.15"/>
    </reaction>
</comment>
<reference evidence="4 5" key="1">
    <citation type="submission" date="2020-08" db="EMBL/GenBank/DDBJ databases">
        <title>Genome public.</title>
        <authorList>
            <person name="Liu C."/>
            <person name="Sun Q."/>
        </authorList>
    </citation>
    <scope>NUCLEOTIDE SEQUENCE [LARGE SCALE GENOMIC DNA]</scope>
    <source>
        <strain evidence="4 5">NSJ-10</strain>
    </source>
</reference>
<dbReference type="RefSeq" id="WP_117823390.1">
    <property type="nucleotide sequence ID" value="NZ_JACOOX010000006.1"/>
</dbReference>
<dbReference type="Gene3D" id="2.30.30.100">
    <property type="match status" value="1"/>
</dbReference>
<dbReference type="GO" id="GO:0005524">
    <property type="term" value="F:ATP binding"/>
    <property type="evidence" value="ECO:0007669"/>
    <property type="project" value="UniProtKB-UniRule"/>
</dbReference>
<dbReference type="SUPFAM" id="SSF46785">
    <property type="entry name" value="Winged helix' DNA-binding domain"/>
    <property type="match status" value="1"/>
</dbReference>
<dbReference type="AlphaFoldDB" id="A0A8I0AGI6"/>
<dbReference type="PANTHER" id="PTHR12835">
    <property type="entry name" value="BIOTIN PROTEIN LIGASE"/>
    <property type="match status" value="1"/>
</dbReference>
<evidence type="ECO:0000256" key="2">
    <source>
        <dbReference type="HAMAP-Rule" id="MF_00978"/>
    </source>
</evidence>
<dbReference type="InterPro" id="IPR011991">
    <property type="entry name" value="ArsR-like_HTH"/>
</dbReference>
<comment type="similarity">
    <text evidence="2">Belongs to the biotin--protein ligase family.</text>
</comment>
<dbReference type="Proteomes" id="UP000615234">
    <property type="component" value="Unassembled WGS sequence"/>
</dbReference>
<dbReference type="EC" id="6.3.4.15" evidence="2"/>
<keyword evidence="5" id="KW-1185">Reference proteome</keyword>
<dbReference type="CDD" id="cd16442">
    <property type="entry name" value="BPL"/>
    <property type="match status" value="1"/>
</dbReference>
<dbReference type="InterPro" id="IPR004143">
    <property type="entry name" value="BPL_LPL_catalytic"/>
</dbReference>
<comment type="caution">
    <text evidence="4">The sequence shown here is derived from an EMBL/GenBank/DDBJ whole genome shotgun (WGS) entry which is preliminary data.</text>
</comment>
<feature type="DNA-binding region" description="H-T-H motif" evidence="2">
    <location>
        <begin position="18"/>
        <end position="37"/>
    </location>
</feature>
<dbReference type="Pfam" id="PF03099">
    <property type="entry name" value="BPL_LplA_LipB"/>
    <property type="match status" value="1"/>
</dbReference>
<dbReference type="Pfam" id="PF08279">
    <property type="entry name" value="HTH_11"/>
    <property type="match status" value="1"/>
</dbReference>
<dbReference type="InterPro" id="IPR030855">
    <property type="entry name" value="Bifunct_BirA"/>
</dbReference>
<organism evidence="4 5">
    <name type="scientific">Coprococcus hominis</name>
    <name type="common">ex Liu et al. 2022</name>
    <dbReference type="NCBI Taxonomy" id="2763039"/>
    <lineage>
        <taxon>Bacteria</taxon>
        <taxon>Bacillati</taxon>
        <taxon>Bacillota</taxon>
        <taxon>Clostridia</taxon>
        <taxon>Lachnospirales</taxon>
        <taxon>Lachnospiraceae</taxon>
        <taxon>Coprococcus</taxon>
    </lineage>
</organism>
<dbReference type="InterPro" id="IPR036388">
    <property type="entry name" value="WH-like_DNA-bd_sf"/>
</dbReference>
<dbReference type="GO" id="GO:0004077">
    <property type="term" value="F:biotin--[biotin carboxyl-carrier protein] ligase activity"/>
    <property type="evidence" value="ECO:0007669"/>
    <property type="project" value="UniProtKB-UniRule"/>
</dbReference>
<keyword evidence="1 2" id="KW-0436">Ligase</keyword>
<feature type="domain" description="BPL/LPL catalytic" evidence="3">
    <location>
        <begin position="66"/>
        <end position="255"/>
    </location>
</feature>
<comment type="function">
    <text evidence="2">Acts both as a biotin--[acetyl-CoA-carboxylase] ligase and a repressor.</text>
</comment>
<evidence type="ECO:0000313" key="4">
    <source>
        <dbReference type="EMBL" id="MBC5663508.1"/>
    </source>
</evidence>
<dbReference type="Gene3D" id="1.10.10.10">
    <property type="entry name" value="Winged helix-like DNA-binding domain superfamily/Winged helix DNA-binding domain"/>
    <property type="match status" value="1"/>
</dbReference>
<dbReference type="SUPFAM" id="SSF55681">
    <property type="entry name" value="Class II aaRS and biotin synthetases"/>
    <property type="match status" value="1"/>
</dbReference>
<dbReference type="Gene3D" id="3.30.930.10">
    <property type="entry name" value="Bira Bifunctional Protein, Domain 2"/>
    <property type="match status" value="1"/>
</dbReference>
<feature type="binding site" evidence="2">
    <location>
        <position position="113"/>
    </location>
    <ligand>
        <name>biotin</name>
        <dbReference type="ChEBI" id="CHEBI:57586"/>
    </ligand>
</feature>
<dbReference type="GO" id="GO:0005737">
    <property type="term" value="C:cytoplasm"/>
    <property type="evidence" value="ECO:0007669"/>
    <property type="project" value="TreeGrafter"/>
</dbReference>
<dbReference type="GO" id="GO:0009249">
    <property type="term" value="P:protein lipoylation"/>
    <property type="evidence" value="ECO:0007669"/>
    <property type="project" value="UniProtKB-ARBA"/>
</dbReference>
<sequence length="326" mass="35639">MKEKILALLRTSSDYISGQAICEKLGVSRTAVWKNINALKAEGYIIDAVNNKGYRLVGEPDIVTKEKIEAALTTSVIGRELYYYDETDSTNIRAKLAGETDGTHGALFVANEQNAGRGRRGRAWSTPKGTSIAMTFLLRPDVPIENVSRLTILSALATARALADTAGLQAQIKWPNDVVVGGKKICGILTEMSSEGMDIKYAVVGIGINVSMMEFPEELADKATSIKLENGTGCDRSKLVASVANHFEELYDAFVKCQDLQFMLDEYNSILVNKDEQVYVIEEYNRTEYTALGLAPNGGLRVKDKDGQESIIISGEVSVRGIYGYV</sequence>
<keyword evidence="2" id="KW-0067">ATP-binding</keyword>
<keyword evidence="2" id="KW-0805">Transcription regulation</keyword>
<dbReference type="InterPro" id="IPR036390">
    <property type="entry name" value="WH_DNA-bd_sf"/>
</dbReference>
<keyword evidence="2" id="KW-0238">DNA-binding</keyword>
<keyword evidence="2" id="KW-0547">Nucleotide-binding</keyword>
<feature type="binding site" evidence="2">
    <location>
        <position position="184"/>
    </location>
    <ligand>
        <name>biotin</name>
        <dbReference type="ChEBI" id="CHEBI:57586"/>
    </ligand>
</feature>
<gene>
    <name evidence="2" type="primary">birA</name>
    <name evidence="4" type="ORF">H8S09_11605</name>
</gene>
<proteinExistence type="inferred from homology"/>
<dbReference type="InterPro" id="IPR013196">
    <property type="entry name" value="HTH_11"/>
</dbReference>
<dbReference type="CDD" id="cd00090">
    <property type="entry name" value="HTH_ARSR"/>
    <property type="match status" value="1"/>
</dbReference>
<keyword evidence="2" id="KW-0092">Biotin</keyword>
<name>A0A8I0AGI6_9FIRM</name>
<dbReference type="InterPro" id="IPR004408">
    <property type="entry name" value="Biotin_CoA_COase_ligase"/>
</dbReference>
<keyword evidence="2" id="KW-0678">Repressor</keyword>
<dbReference type="EMBL" id="JACOOX010000006">
    <property type="protein sequence ID" value="MBC5663508.1"/>
    <property type="molecule type" value="Genomic_DNA"/>
</dbReference>
<dbReference type="InterPro" id="IPR045864">
    <property type="entry name" value="aa-tRNA-synth_II/BPL/LPL"/>
</dbReference>
<evidence type="ECO:0000256" key="1">
    <source>
        <dbReference type="ARBA" id="ARBA00022598"/>
    </source>
</evidence>
<protein>
    <recommendedName>
        <fullName evidence="2">Bifunctional ligase/repressor BirA</fullName>
    </recommendedName>
    <alternativeName>
        <fullName evidence="2">Biotin--[acetyl-CoA-carboxylase] ligase</fullName>
        <ecNumber evidence="2">6.3.4.15</ecNumber>
    </alternativeName>
    <alternativeName>
        <fullName evidence="2">Biotin--protein ligase</fullName>
    </alternativeName>
    <alternativeName>
        <fullName evidence="2">Biotin-[acetyl-CoA carboxylase] synthetase</fullName>
    </alternativeName>
</protein>
<feature type="binding site" evidence="2">
    <location>
        <begin position="89"/>
        <end position="91"/>
    </location>
    <ligand>
        <name>biotin</name>
        <dbReference type="ChEBI" id="CHEBI:57586"/>
    </ligand>
</feature>
<feature type="binding site" evidence="2">
    <location>
        <begin position="117"/>
        <end position="119"/>
    </location>
    <ligand>
        <name>biotin</name>
        <dbReference type="ChEBI" id="CHEBI:57586"/>
    </ligand>
</feature>
<dbReference type="PROSITE" id="PS51733">
    <property type="entry name" value="BPL_LPL_CATALYTIC"/>
    <property type="match status" value="1"/>
</dbReference>
<evidence type="ECO:0000313" key="5">
    <source>
        <dbReference type="Proteomes" id="UP000615234"/>
    </source>
</evidence>
<dbReference type="GO" id="GO:0016740">
    <property type="term" value="F:transferase activity"/>
    <property type="evidence" value="ECO:0007669"/>
    <property type="project" value="UniProtKB-ARBA"/>
</dbReference>
<keyword evidence="2" id="KW-0804">Transcription</keyword>
<dbReference type="GO" id="GO:0006355">
    <property type="term" value="P:regulation of DNA-templated transcription"/>
    <property type="evidence" value="ECO:0007669"/>
    <property type="project" value="UniProtKB-UniRule"/>
</dbReference>
<accession>A0A8I0AGI6</accession>
<evidence type="ECO:0000259" key="3">
    <source>
        <dbReference type="PROSITE" id="PS51733"/>
    </source>
</evidence>